<dbReference type="GO" id="GO:0005634">
    <property type="term" value="C:nucleus"/>
    <property type="evidence" value="ECO:0007669"/>
    <property type="project" value="UniProtKB-SubCell"/>
</dbReference>
<evidence type="ECO:0000256" key="7">
    <source>
        <dbReference type="SAM" id="MobiDB-lite"/>
    </source>
</evidence>
<dbReference type="FunFam" id="1.10.10.60:FF:000001">
    <property type="entry name" value="MYB-related transcription factor"/>
    <property type="match status" value="1"/>
</dbReference>
<keyword evidence="3" id="KW-0805">Transcription regulation</keyword>
<reference evidence="10 11" key="1">
    <citation type="submission" date="2020-04" db="EMBL/GenBank/DDBJ databases">
        <title>Plant Genome Project.</title>
        <authorList>
            <person name="Zhang R.-G."/>
        </authorList>
    </citation>
    <scope>NUCLEOTIDE SEQUENCE [LARGE SCALE GENOMIC DNA]</scope>
    <source>
        <strain evidence="10">YNK0</strain>
        <tissue evidence="10">Leaf</tissue>
    </source>
</reference>
<keyword evidence="11" id="KW-1185">Reference proteome</keyword>
<feature type="region of interest" description="Disordered" evidence="7">
    <location>
        <begin position="117"/>
        <end position="178"/>
    </location>
</feature>
<dbReference type="SMART" id="SM00717">
    <property type="entry name" value="SANT"/>
    <property type="match status" value="2"/>
</dbReference>
<dbReference type="Gene3D" id="1.10.10.60">
    <property type="entry name" value="Homeodomain-like"/>
    <property type="match status" value="2"/>
</dbReference>
<evidence type="ECO:0000256" key="6">
    <source>
        <dbReference type="ARBA" id="ARBA00023242"/>
    </source>
</evidence>
<protein>
    <submittedName>
        <fullName evidence="10">Uncharacterized protein</fullName>
    </submittedName>
</protein>
<evidence type="ECO:0000256" key="3">
    <source>
        <dbReference type="ARBA" id="ARBA00023015"/>
    </source>
</evidence>
<dbReference type="PROSITE" id="PS50090">
    <property type="entry name" value="MYB_LIKE"/>
    <property type="match status" value="2"/>
</dbReference>
<dbReference type="SUPFAM" id="SSF46689">
    <property type="entry name" value="Homeodomain-like"/>
    <property type="match status" value="1"/>
</dbReference>
<dbReference type="InterPro" id="IPR001005">
    <property type="entry name" value="SANT/Myb"/>
</dbReference>
<organism evidence="10 11">
    <name type="scientific">Tetracentron sinense</name>
    <name type="common">Spur-leaf</name>
    <dbReference type="NCBI Taxonomy" id="13715"/>
    <lineage>
        <taxon>Eukaryota</taxon>
        <taxon>Viridiplantae</taxon>
        <taxon>Streptophyta</taxon>
        <taxon>Embryophyta</taxon>
        <taxon>Tracheophyta</taxon>
        <taxon>Spermatophyta</taxon>
        <taxon>Magnoliopsida</taxon>
        <taxon>Trochodendrales</taxon>
        <taxon>Trochodendraceae</taxon>
        <taxon>Tetracentron</taxon>
    </lineage>
</organism>
<dbReference type="PROSITE" id="PS51294">
    <property type="entry name" value="HTH_MYB"/>
    <property type="match status" value="2"/>
</dbReference>
<dbReference type="OMA" id="EMIIKFH"/>
<gene>
    <name evidence="10" type="ORF">HHK36_004710</name>
</gene>
<feature type="domain" description="HTH myb-type" evidence="9">
    <location>
        <begin position="64"/>
        <end position="118"/>
    </location>
</feature>
<evidence type="ECO:0000256" key="2">
    <source>
        <dbReference type="ARBA" id="ARBA00022737"/>
    </source>
</evidence>
<evidence type="ECO:0000313" key="11">
    <source>
        <dbReference type="Proteomes" id="UP000655225"/>
    </source>
</evidence>
<comment type="subcellular location">
    <subcellularLocation>
        <location evidence="1">Nucleus</location>
    </subcellularLocation>
</comment>
<comment type="caution">
    <text evidence="10">The sequence shown here is derived from an EMBL/GenBank/DDBJ whole genome shotgun (WGS) entry which is preliminary data.</text>
</comment>
<dbReference type="OrthoDB" id="2143914at2759"/>
<dbReference type="Pfam" id="PF00249">
    <property type="entry name" value="Myb_DNA-binding"/>
    <property type="match status" value="2"/>
</dbReference>
<evidence type="ECO:0000256" key="5">
    <source>
        <dbReference type="ARBA" id="ARBA00023163"/>
    </source>
</evidence>
<evidence type="ECO:0000256" key="4">
    <source>
        <dbReference type="ARBA" id="ARBA00023125"/>
    </source>
</evidence>
<feature type="domain" description="HTH myb-type" evidence="9">
    <location>
        <begin position="11"/>
        <end position="63"/>
    </location>
</feature>
<keyword evidence="5" id="KW-0804">Transcription</keyword>
<sequence>MGGGRKPCCDKTGLKKGPWTPAEDLRLISFIRMHGHGNWRALPKQAGLLRCGKSCRLRWTNYLRPDIKRGNFSQEEEETIIKLHESLGNKWSKIASYLPGRTDNEIKNVWNTHLKKRLELKEPNPDGNESKESSITSSSSFSNSSVSYENQDKEMENGEQAHPGSMSQSPPPDMVIMGKNEDPLVELVPIEPSVNIWEIFDDSIDNEREKVGDKAKELSNSSSFSSTTCSYSSDVPNSNHIDPSIPEIILEIPFEPNLNFWDMLDDDQNFFTSNEVQICELEGHQHSTIEEEHNRDFESRRWVTYLENELGLLATSEDNQESLTWDATDQPLDPCSSSDETLWKAEIDPVATYFQTSPSSPHSLSL</sequence>
<dbReference type="PANTHER" id="PTHR10641:SF1103">
    <property type="entry name" value="TRANSCRIPTION FACTOR MYB72"/>
    <property type="match status" value="1"/>
</dbReference>
<dbReference type="AlphaFoldDB" id="A0A835DQG1"/>
<evidence type="ECO:0000256" key="1">
    <source>
        <dbReference type="ARBA" id="ARBA00004123"/>
    </source>
</evidence>
<evidence type="ECO:0000259" key="9">
    <source>
        <dbReference type="PROSITE" id="PS51294"/>
    </source>
</evidence>
<keyword evidence="2" id="KW-0677">Repeat</keyword>
<dbReference type="InterPro" id="IPR009057">
    <property type="entry name" value="Homeodomain-like_sf"/>
</dbReference>
<proteinExistence type="predicted"/>
<dbReference type="InterPro" id="IPR017930">
    <property type="entry name" value="Myb_dom"/>
</dbReference>
<keyword evidence="4" id="KW-0238">DNA-binding</keyword>
<feature type="domain" description="Myb-like" evidence="8">
    <location>
        <begin position="64"/>
        <end position="114"/>
    </location>
</feature>
<dbReference type="EMBL" id="JABCRI010000003">
    <property type="protein sequence ID" value="KAF8408647.1"/>
    <property type="molecule type" value="Genomic_DNA"/>
</dbReference>
<feature type="compositionally biased region" description="Basic and acidic residues" evidence="7">
    <location>
        <begin position="117"/>
        <end position="132"/>
    </location>
</feature>
<evidence type="ECO:0000313" key="10">
    <source>
        <dbReference type="EMBL" id="KAF8408647.1"/>
    </source>
</evidence>
<dbReference type="PANTHER" id="PTHR10641">
    <property type="entry name" value="MYB FAMILY TRANSCRIPTION FACTOR"/>
    <property type="match status" value="1"/>
</dbReference>
<dbReference type="Proteomes" id="UP000655225">
    <property type="component" value="Unassembled WGS sequence"/>
</dbReference>
<feature type="compositionally biased region" description="Low complexity" evidence="7">
    <location>
        <begin position="133"/>
        <end position="147"/>
    </location>
</feature>
<name>A0A835DQG1_TETSI</name>
<dbReference type="FunFam" id="1.10.10.60:FF:000310">
    <property type="entry name" value="MYB transcription factor"/>
    <property type="match status" value="1"/>
</dbReference>
<feature type="domain" description="Myb-like" evidence="8">
    <location>
        <begin position="11"/>
        <end position="63"/>
    </location>
</feature>
<evidence type="ECO:0000259" key="8">
    <source>
        <dbReference type="PROSITE" id="PS50090"/>
    </source>
</evidence>
<dbReference type="CDD" id="cd00167">
    <property type="entry name" value="SANT"/>
    <property type="match status" value="2"/>
</dbReference>
<keyword evidence="6" id="KW-0539">Nucleus</keyword>
<dbReference type="GO" id="GO:0003677">
    <property type="term" value="F:DNA binding"/>
    <property type="evidence" value="ECO:0007669"/>
    <property type="project" value="UniProtKB-KW"/>
</dbReference>
<dbReference type="InterPro" id="IPR015495">
    <property type="entry name" value="Myb_TF_plants"/>
</dbReference>
<accession>A0A835DQG1</accession>